<feature type="compositionally biased region" description="Basic and acidic residues" evidence="3">
    <location>
        <begin position="822"/>
        <end position="838"/>
    </location>
</feature>
<dbReference type="InterPro" id="IPR016024">
    <property type="entry name" value="ARM-type_fold"/>
</dbReference>
<feature type="domain" description="PP4R3 EVH1-like" evidence="5">
    <location>
        <begin position="11"/>
        <end position="108"/>
    </location>
</feature>
<dbReference type="Gene3D" id="2.30.29.30">
    <property type="entry name" value="Pleckstrin-homology domain (PH domain)/Phosphotyrosine-binding domain (PTB)"/>
    <property type="match status" value="1"/>
</dbReference>
<evidence type="ECO:0000256" key="2">
    <source>
        <dbReference type="ARBA" id="ARBA00023242"/>
    </source>
</evidence>
<evidence type="ECO:0008006" key="8">
    <source>
        <dbReference type="Google" id="ProtNLM"/>
    </source>
</evidence>
<evidence type="ECO:0000259" key="4">
    <source>
        <dbReference type="Pfam" id="PF04802"/>
    </source>
</evidence>
<keyword evidence="2" id="KW-0539">Nucleus</keyword>
<sequence length="858" mass="97063">MALMVPPANEKKRVKVYELKNNDWFDRGTGFCTGRSANEESKILVESEDQPDRLLLETKISKDDGYQKQQDTLIVWTESTGVDMALSFQEAEGCAAIWDFVSQVQSHLLALGGPDDALSDADMEPFPNPLHLPPPEIGNLEEIEHAMRNIATTVAGRDALAKFVINEDYIRKLIPLVETAEDLESLKDLHLLCNIMKMLILLNDSQIIDHIVTENVVFGVIGALEYDPDFPNHKANHRRYLKDNSRYKEVLSIADPSITKKIHATWRLTYLKDVVLARILDDPTFGVLNSLIFFNQVDIISHLQNNSNYLDELFGIIDNPEADLKKKKDAVGFIQSCCAIAKSLQAPGRATLYTNFINHGLLRVITFAISNKEASVRVAGTDILAAMIDHDPSMVRAYIFKSISEKKTPLTDTLIELLLKEVDLGVKAQAADAIKVLLEPQQPPPAQAQESMTRQNGEFMSKTRPQPQPNPQTESFIQHFYDHSANKLFQPLKDLEGRKSLVDITFHEVQLYNHLVEIIMYLSRTHQFRSKFYIFTEDLASRIAELLAAPQKHLRLTALKFFRQCIGLQDEFYNRQITQKGYFTKILDIVYATMPRDNLLNSACLELFEFIKRENLKPLIIHLVETCRPRLQEITYVDTFQTLILRYDQMQGYNPDADTTLFSNDGITTPNRTPNINGTRWQGVKDREMDPAEEDYFNGSDEEDETLPRIKKQRRDSVITNGVAISPMLKSLVDYPDDDDDAMDTSSSEPVERTIEPKLSPSPMLQTPPPERLSEKRRREENDDEDELGKLTTIKRRNSGPSVSSTGGNSTLKRKKAFVSKNENRDSLTDKGSIKKIEISLGAKGAAAEQGSKGDEDA</sequence>
<feature type="compositionally biased region" description="Basic and acidic residues" evidence="3">
    <location>
        <begin position="772"/>
        <end position="781"/>
    </location>
</feature>
<dbReference type="InterPro" id="IPR006887">
    <property type="entry name" value="P4R3-like_central_dom"/>
</dbReference>
<comment type="subcellular location">
    <subcellularLocation>
        <location evidence="1">Nucleus</location>
    </subcellularLocation>
</comment>
<evidence type="ECO:0000259" key="5">
    <source>
        <dbReference type="Pfam" id="PF22972"/>
    </source>
</evidence>
<dbReference type="PANTHER" id="PTHR23318:SF0">
    <property type="entry name" value="SERINE_THREONINE-PROTEIN PHOSPHATASE 4 REGULATORY SUBUNIT 3"/>
    <property type="match status" value="1"/>
</dbReference>
<reference evidence="6 7" key="1">
    <citation type="submission" date="2024-09" db="EMBL/GenBank/DDBJ databases">
        <title>Rethinking Asexuality: The Enigmatic Case of Functional Sexual Genes in Lepraria (Stereocaulaceae).</title>
        <authorList>
            <person name="Doellman M."/>
            <person name="Sun Y."/>
            <person name="Barcenas-Pena A."/>
            <person name="Lumbsch H.T."/>
            <person name="Grewe F."/>
        </authorList>
    </citation>
    <scope>NUCLEOTIDE SEQUENCE [LARGE SCALE GENOMIC DNA]</scope>
    <source>
        <strain evidence="6 7">Mercado 3170</strain>
    </source>
</reference>
<organism evidence="6 7">
    <name type="scientific">Stereocaulon virgatum</name>
    <dbReference type="NCBI Taxonomy" id="373712"/>
    <lineage>
        <taxon>Eukaryota</taxon>
        <taxon>Fungi</taxon>
        <taxon>Dikarya</taxon>
        <taxon>Ascomycota</taxon>
        <taxon>Pezizomycotina</taxon>
        <taxon>Lecanoromycetes</taxon>
        <taxon>OSLEUM clade</taxon>
        <taxon>Lecanoromycetidae</taxon>
        <taxon>Lecanorales</taxon>
        <taxon>Lecanorineae</taxon>
        <taxon>Stereocaulaceae</taxon>
        <taxon>Stereocaulon</taxon>
    </lineage>
</organism>
<proteinExistence type="predicted"/>
<gene>
    <name evidence="6" type="ORF">N7G274_003423</name>
</gene>
<evidence type="ECO:0000256" key="1">
    <source>
        <dbReference type="ARBA" id="ARBA00004123"/>
    </source>
</evidence>
<feature type="region of interest" description="Disordered" evidence="3">
    <location>
        <begin position="730"/>
        <end position="858"/>
    </location>
</feature>
<dbReference type="PANTHER" id="PTHR23318">
    <property type="entry name" value="ATP SYNTHASE GAMMA-RELATED"/>
    <property type="match status" value="1"/>
</dbReference>
<keyword evidence="7" id="KW-1185">Reference proteome</keyword>
<feature type="compositionally biased region" description="Polar residues" evidence="3">
    <location>
        <begin position="799"/>
        <end position="811"/>
    </location>
</feature>
<feature type="domain" description="Serine/threonine-protein phosphatase 4 regulatory subunit 3-like central" evidence="4">
    <location>
        <begin position="142"/>
        <end position="649"/>
    </location>
</feature>
<dbReference type="Pfam" id="PF22972">
    <property type="entry name" value="EVH1_PP4R3"/>
    <property type="match status" value="1"/>
</dbReference>
<evidence type="ECO:0000313" key="7">
    <source>
        <dbReference type="Proteomes" id="UP001590950"/>
    </source>
</evidence>
<dbReference type="Pfam" id="PF04802">
    <property type="entry name" value="PP4R3"/>
    <property type="match status" value="1"/>
</dbReference>
<accession>A0ABR4ADR1</accession>
<dbReference type="EMBL" id="JBEFKJ010000010">
    <property type="protein sequence ID" value="KAL2043903.1"/>
    <property type="molecule type" value="Genomic_DNA"/>
</dbReference>
<dbReference type="SUPFAM" id="SSF48371">
    <property type="entry name" value="ARM repeat"/>
    <property type="match status" value="1"/>
</dbReference>
<comment type="caution">
    <text evidence="6">The sequence shown here is derived from an EMBL/GenBank/DDBJ whole genome shotgun (WGS) entry which is preliminary data.</text>
</comment>
<feature type="region of interest" description="Disordered" evidence="3">
    <location>
        <begin position="441"/>
        <end position="471"/>
    </location>
</feature>
<dbReference type="Proteomes" id="UP001590950">
    <property type="component" value="Unassembled WGS sequence"/>
</dbReference>
<evidence type="ECO:0000313" key="6">
    <source>
        <dbReference type="EMBL" id="KAL2043903.1"/>
    </source>
</evidence>
<evidence type="ECO:0000256" key="3">
    <source>
        <dbReference type="SAM" id="MobiDB-lite"/>
    </source>
</evidence>
<dbReference type="InterPro" id="IPR051137">
    <property type="entry name" value="PP4R3-like"/>
</dbReference>
<dbReference type="InterPro" id="IPR055236">
    <property type="entry name" value="EVH1_PP4R3"/>
</dbReference>
<protein>
    <recommendedName>
        <fullName evidence="8">Serine/threonine-protein phosphatase 4 regulatory subunit 3-like central domain-containing protein</fullName>
    </recommendedName>
</protein>
<name>A0ABR4ADR1_9LECA</name>
<dbReference type="SUPFAM" id="SSF50729">
    <property type="entry name" value="PH domain-like"/>
    <property type="match status" value="1"/>
</dbReference>
<dbReference type="InterPro" id="IPR011993">
    <property type="entry name" value="PH-like_dom_sf"/>
</dbReference>